<gene>
    <name evidence="1" type="ordered locus">PERMA_0801</name>
</gene>
<accession>C0QPJ2</accession>
<reference evidence="1 2" key="1">
    <citation type="journal article" date="2009" name="J. Bacteriol.">
        <title>Complete and draft genome sequences of six members of the Aquificales.</title>
        <authorList>
            <person name="Reysenbach A.L."/>
            <person name="Hamamura N."/>
            <person name="Podar M."/>
            <person name="Griffiths E."/>
            <person name="Ferreira S."/>
            <person name="Hochstein R."/>
            <person name="Heidelberg J."/>
            <person name="Johnson J."/>
            <person name="Mead D."/>
            <person name="Pohorille A."/>
            <person name="Sarmiento M."/>
            <person name="Schweighofer K."/>
            <person name="Seshadri R."/>
            <person name="Voytek M.A."/>
        </authorList>
    </citation>
    <scope>NUCLEOTIDE SEQUENCE [LARGE SCALE GENOMIC DNA]</scope>
    <source>
        <strain evidence="2">DSM 14350 / EX-H1</strain>
    </source>
</reference>
<sequence length="321" mass="36777">MNIAVISFDQELSNKIKSRLSDLNVQLYIDSLSMLKDISSFNPDIIIYDASAGDFAVDDLKFLLTRDKLEDKKFEILVSKENPIDRKELPENVSIQFFIKNEEDEKLIESVKRASSELKKEESFSEEVYQPPEDIEALLGDFGGNEVSSEDKGSDIESIIQEIPQVEENIEEINLDENIPASIEEVIPDSGIFEETVNIPEKNEVIPKSQPSNNIKLEIEISPEELKRMIIELTVEKLVNDLKNDDAIQKLISDLQKDFIDRTEKELEDLKESLKKEIKENLVSKIEKDLKETIKDSIKEDVTKITSEIVKEKLEQLFGKK</sequence>
<dbReference type="OrthoDB" id="11994at2"/>
<dbReference type="AlphaFoldDB" id="C0QPJ2"/>
<evidence type="ECO:0000313" key="2">
    <source>
        <dbReference type="Proteomes" id="UP000001366"/>
    </source>
</evidence>
<dbReference type="EMBL" id="CP001230">
    <property type="protein sequence ID" value="ACO04054.1"/>
    <property type="molecule type" value="Genomic_DNA"/>
</dbReference>
<keyword evidence="2" id="KW-1185">Reference proteome</keyword>
<dbReference type="Proteomes" id="UP000001366">
    <property type="component" value="Chromosome"/>
</dbReference>
<dbReference type="RefSeq" id="WP_012676292.1">
    <property type="nucleotide sequence ID" value="NC_012440.1"/>
</dbReference>
<organism evidence="1 2">
    <name type="scientific">Persephonella marina (strain DSM 14350 / EX-H1)</name>
    <dbReference type="NCBI Taxonomy" id="123214"/>
    <lineage>
        <taxon>Bacteria</taxon>
        <taxon>Pseudomonadati</taxon>
        <taxon>Aquificota</taxon>
        <taxon>Aquificia</taxon>
        <taxon>Aquificales</taxon>
        <taxon>Hydrogenothermaceae</taxon>
        <taxon>Persephonella</taxon>
    </lineage>
</organism>
<evidence type="ECO:0000313" key="1">
    <source>
        <dbReference type="EMBL" id="ACO04054.1"/>
    </source>
</evidence>
<name>C0QPJ2_PERMH</name>
<dbReference type="STRING" id="123214.PERMA_0801"/>
<proteinExistence type="predicted"/>
<dbReference type="KEGG" id="pmx:PERMA_0801"/>
<dbReference type="HOGENOM" id="CLU_711582_0_0_0"/>
<protein>
    <submittedName>
        <fullName evidence="1">Putative WD40 repeat-containing protein</fullName>
    </submittedName>
</protein>
<dbReference type="PaxDb" id="123214-PERMA_0801"/>